<dbReference type="Gene3D" id="2.60.40.4070">
    <property type="match status" value="1"/>
</dbReference>
<sequence>MAGGPAASWDGKDAAGKLVGNGSYTWTLTARPADGHGAGLVQSGTVKLSGAAGVRRDHVGNDGVGDLASLSSTGALAFRQGTGAGTFSGSSVVAVPFGDVNGDRCNDVLVRLSSGELRAYKPTCGKALTPSTAYTKPSTAFAQFNVLTSPGDVTGDGRPDLVARQASTGDIYLYAANSTGGITARGRIGKNPCPGTVWARRVTFDRPRTPYPVGCRVPSGYARGVTRRGPLAQLAEQRTFNPLVVGSSPTRPTVSALADLLVFSGSVGGGVFRRLVGSGLGTRALAGYERRGLGSGDQGAGALRGVPAAALE</sequence>
<dbReference type="EMBL" id="BAAAYL010000001">
    <property type="protein sequence ID" value="GAA3372932.1"/>
    <property type="molecule type" value="Genomic_DNA"/>
</dbReference>
<reference evidence="2" key="1">
    <citation type="journal article" date="2019" name="Int. J. Syst. Evol. Microbiol.">
        <title>The Global Catalogue of Microorganisms (GCM) 10K type strain sequencing project: providing services to taxonomists for standard genome sequencing and annotation.</title>
        <authorList>
            <consortium name="The Broad Institute Genomics Platform"/>
            <consortium name="The Broad Institute Genome Sequencing Center for Infectious Disease"/>
            <person name="Wu L."/>
            <person name="Ma J."/>
        </authorList>
    </citation>
    <scope>NUCLEOTIDE SEQUENCE [LARGE SCALE GENOMIC DNA]</scope>
    <source>
        <strain evidence="2">JCM 9651</strain>
    </source>
</reference>
<evidence type="ECO:0000313" key="2">
    <source>
        <dbReference type="Proteomes" id="UP001499990"/>
    </source>
</evidence>
<name>A0ABP6SBV6_9ACTN</name>
<keyword evidence="2" id="KW-1185">Reference proteome</keyword>
<dbReference type="InterPro" id="IPR028994">
    <property type="entry name" value="Integrin_alpha_N"/>
</dbReference>
<gene>
    <name evidence="1" type="ORF">GCM10020367_30880</name>
</gene>
<evidence type="ECO:0008006" key="3">
    <source>
        <dbReference type="Google" id="ProtNLM"/>
    </source>
</evidence>
<proteinExistence type="predicted"/>
<evidence type="ECO:0000313" key="1">
    <source>
        <dbReference type="EMBL" id="GAA3372932.1"/>
    </source>
</evidence>
<organism evidence="1 2">
    <name type="scientific">Streptomyces sannanensis</name>
    <dbReference type="NCBI Taxonomy" id="285536"/>
    <lineage>
        <taxon>Bacteria</taxon>
        <taxon>Bacillati</taxon>
        <taxon>Actinomycetota</taxon>
        <taxon>Actinomycetes</taxon>
        <taxon>Kitasatosporales</taxon>
        <taxon>Streptomycetaceae</taxon>
        <taxon>Streptomyces</taxon>
    </lineage>
</organism>
<accession>A0ABP6SBV6</accession>
<dbReference type="SUPFAM" id="SSF69318">
    <property type="entry name" value="Integrin alpha N-terminal domain"/>
    <property type="match status" value="1"/>
</dbReference>
<comment type="caution">
    <text evidence="1">The sequence shown here is derived from an EMBL/GenBank/DDBJ whole genome shotgun (WGS) entry which is preliminary data.</text>
</comment>
<protein>
    <recommendedName>
        <fullName evidence="3">VCBS repeat-containing protein</fullName>
    </recommendedName>
</protein>
<dbReference type="Gene3D" id="2.130.10.130">
    <property type="entry name" value="Integrin alpha, N-terminal"/>
    <property type="match status" value="1"/>
</dbReference>
<dbReference type="Proteomes" id="UP001499990">
    <property type="component" value="Unassembled WGS sequence"/>
</dbReference>